<dbReference type="PANTHER" id="PTHR32071:SF116">
    <property type="entry name" value="TRANSCRIPTIONAL REGULATORY PROTEIN GLRR"/>
    <property type="match status" value="1"/>
</dbReference>
<dbReference type="GO" id="GO:0000160">
    <property type="term" value="P:phosphorelay signal transduction system"/>
    <property type="evidence" value="ECO:0007669"/>
    <property type="project" value="UniProtKB-KW"/>
</dbReference>
<evidence type="ECO:0000313" key="12">
    <source>
        <dbReference type="Proteomes" id="UP000031197"/>
    </source>
</evidence>
<sequence length="446" mass="49268">MSEKASSNPNLLLVDDDKSLLRLLTIRLEGEGYEVTAVEDGQSALRKLQNDNYDVVLSDLRMPGLDGLSLFEEIMGIRKDIPVILMTAHGTIADAVAATQRGVFGFLPKPVDHDELRALLQKALSQSQAAQPGDWAKDIITRSPEMLNVLDQAFRIAQREVSVLISGASGTGKELLANAIHKASNRSDKPFVAINCGALPENLLESELFGHAKGAFTGAVAAHPGLFREADGGTLFLDEIGDMPMTLQVKLLRALQERQIRPVGSSKHVDIDVRIISATHKDLHKEMEEGTFREDLYYRLNVVNLKLPSLKSRSEDIPLLARSLLQQSAQRHGVNVSQFSDDAMQQLVTSSWPGNVRQLVNVVEQCVALTQTPVIPLHLVEQALSATKQSWPTLTEARDAFEQQYLHKLLKMTDGNVTRAAELAGRNRTDMHKLMKKHELDAADFR</sequence>
<dbReference type="InterPro" id="IPR009057">
    <property type="entry name" value="Homeodomain-like_sf"/>
</dbReference>
<keyword evidence="2" id="KW-0547">Nucleotide-binding</keyword>
<dbReference type="Gene3D" id="1.10.10.60">
    <property type="entry name" value="Homeodomain-like"/>
    <property type="match status" value="1"/>
</dbReference>
<dbReference type="InterPro" id="IPR025943">
    <property type="entry name" value="Sigma_54_int_dom_ATP-bd_2"/>
</dbReference>
<evidence type="ECO:0000256" key="1">
    <source>
        <dbReference type="ARBA" id="ARBA00022553"/>
    </source>
</evidence>
<evidence type="ECO:0000256" key="4">
    <source>
        <dbReference type="ARBA" id="ARBA00023012"/>
    </source>
</evidence>
<comment type="caution">
    <text evidence="11">The sequence shown here is derived from an EMBL/GenBank/DDBJ whole genome shotgun (WGS) entry which is preliminary data.</text>
</comment>
<dbReference type="InterPro" id="IPR002078">
    <property type="entry name" value="Sigma_54_int"/>
</dbReference>
<protein>
    <submittedName>
        <fullName evidence="11">Response regulator GlrR</fullName>
    </submittedName>
</protein>
<dbReference type="RefSeq" id="WP_014948857.1">
    <property type="nucleotide sequence ID" value="NZ_JWLW01000004.1"/>
</dbReference>
<feature type="domain" description="Sigma-54 factor interaction" evidence="9">
    <location>
        <begin position="139"/>
        <end position="368"/>
    </location>
</feature>
<dbReference type="GO" id="GO:0005524">
    <property type="term" value="F:ATP binding"/>
    <property type="evidence" value="ECO:0007669"/>
    <property type="project" value="UniProtKB-KW"/>
</dbReference>
<dbReference type="FunFam" id="3.40.50.300:FF:000006">
    <property type="entry name" value="DNA-binding transcriptional regulator NtrC"/>
    <property type="match status" value="1"/>
</dbReference>
<dbReference type="SUPFAM" id="SSF46689">
    <property type="entry name" value="Homeodomain-like"/>
    <property type="match status" value="1"/>
</dbReference>
<reference evidence="11 12" key="1">
    <citation type="submission" date="2014-12" db="EMBL/GenBank/DDBJ databases">
        <title>Genome sequencing of Alteromonas marina AD001.</title>
        <authorList>
            <person name="Adrian T.G.S."/>
            <person name="Chan K.G."/>
        </authorList>
    </citation>
    <scope>NUCLEOTIDE SEQUENCE [LARGE SCALE GENOMIC DNA]</scope>
    <source>
        <strain evidence="11 12">AD001</strain>
    </source>
</reference>
<dbReference type="Pfam" id="PF00158">
    <property type="entry name" value="Sigma54_activat"/>
    <property type="match status" value="1"/>
</dbReference>
<organism evidence="11 12">
    <name type="scientific">Alteromonas marina</name>
    <dbReference type="NCBI Taxonomy" id="203795"/>
    <lineage>
        <taxon>Bacteria</taxon>
        <taxon>Pseudomonadati</taxon>
        <taxon>Pseudomonadota</taxon>
        <taxon>Gammaproteobacteria</taxon>
        <taxon>Alteromonadales</taxon>
        <taxon>Alteromonadaceae</taxon>
        <taxon>Alteromonas/Salinimonas group</taxon>
        <taxon>Alteromonas</taxon>
    </lineage>
</organism>
<dbReference type="InterPro" id="IPR001789">
    <property type="entry name" value="Sig_transdc_resp-reg_receiver"/>
</dbReference>
<dbReference type="SUPFAM" id="SSF52172">
    <property type="entry name" value="CheY-like"/>
    <property type="match status" value="1"/>
</dbReference>
<dbReference type="SUPFAM" id="SSF52540">
    <property type="entry name" value="P-loop containing nucleoside triphosphate hydrolases"/>
    <property type="match status" value="1"/>
</dbReference>
<dbReference type="GO" id="GO:0003677">
    <property type="term" value="F:DNA binding"/>
    <property type="evidence" value="ECO:0007669"/>
    <property type="project" value="UniProtKB-KW"/>
</dbReference>
<dbReference type="PROSITE" id="PS00688">
    <property type="entry name" value="SIGMA54_INTERACT_3"/>
    <property type="match status" value="1"/>
</dbReference>
<dbReference type="PROSITE" id="PS50110">
    <property type="entry name" value="RESPONSE_REGULATORY"/>
    <property type="match status" value="1"/>
</dbReference>
<evidence type="ECO:0000256" key="2">
    <source>
        <dbReference type="ARBA" id="ARBA00022741"/>
    </source>
</evidence>
<evidence type="ECO:0000313" key="11">
    <source>
        <dbReference type="EMBL" id="KHT56750.1"/>
    </source>
</evidence>
<dbReference type="FunFam" id="3.40.50.2300:FF:000018">
    <property type="entry name" value="DNA-binding transcriptional regulator NtrC"/>
    <property type="match status" value="1"/>
</dbReference>
<keyword evidence="4" id="KW-0902">Two-component regulatory system</keyword>
<dbReference type="Gene3D" id="3.40.50.2300">
    <property type="match status" value="1"/>
</dbReference>
<dbReference type="GO" id="GO:0006355">
    <property type="term" value="P:regulation of DNA-templated transcription"/>
    <property type="evidence" value="ECO:0007669"/>
    <property type="project" value="InterPro"/>
</dbReference>
<dbReference type="PROSITE" id="PS00676">
    <property type="entry name" value="SIGMA54_INTERACT_2"/>
    <property type="match status" value="1"/>
</dbReference>
<accession>A0A0B3ZE18</accession>
<dbReference type="SMART" id="SM00448">
    <property type="entry name" value="REC"/>
    <property type="match status" value="1"/>
</dbReference>
<dbReference type="InterPro" id="IPR011006">
    <property type="entry name" value="CheY-like_superfamily"/>
</dbReference>
<dbReference type="OrthoDB" id="9804019at2"/>
<evidence type="ECO:0000256" key="8">
    <source>
        <dbReference type="PROSITE-ProRule" id="PRU00169"/>
    </source>
</evidence>
<dbReference type="InterPro" id="IPR058031">
    <property type="entry name" value="AAA_lid_NorR"/>
</dbReference>
<evidence type="ECO:0000256" key="5">
    <source>
        <dbReference type="ARBA" id="ARBA00023015"/>
    </source>
</evidence>
<dbReference type="PROSITE" id="PS50045">
    <property type="entry name" value="SIGMA54_INTERACT_4"/>
    <property type="match status" value="1"/>
</dbReference>
<dbReference type="Pfam" id="PF25601">
    <property type="entry name" value="AAA_lid_14"/>
    <property type="match status" value="1"/>
</dbReference>
<dbReference type="SMART" id="SM00382">
    <property type="entry name" value="AAA"/>
    <property type="match status" value="1"/>
</dbReference>
<gene>
    <name evidence="11" type="ORF">RJ41_02950</name>
</gene>
<keyword evidence="7" id="KW-0804">Transcription</keyword>
<dbReference type="Pfam" id="PF00072">
    <property type="entry name" value="Response_reg"/>
    <property type="match status" value="1"/>
</dbReference>
<evidence type="ECO:0000256" key="3">
    <source>
        <dbReference type="ARBA" id="ARBA00022840"/>
    </source>
</evidence>
<feature type="domain" description="Response regulatory" evidence="10">
    <location>
        <begin position="10"/>
        <end position="124"/>
    </location>
</feature>
<dbReference type="CDD" id="cd00009">
    <property type="entry name" value="AAA"/>
    <property type="match status" value="1"/>
</dbReference>
<keyword evidence="3" id="KW-0067">ATP-binding</keyword>
<dbReference type="AlphaFoldDB" id="A0A0B3ZE18"/>
<dbReference type="InterPro" id="IPR025944">
    <property type="entry name" value="Sigma_54_int_dom_CS"/>
</dbReference>
<name>A0A0B3ZE18_9ALTE</name>
<dbReference type="InterPro" id="IPR027417">
    <property type="entry name" value="P-loop_NTPase"/>
</dbReference>
<dbReference type="PANTHER" id="PTHR32071">
    <property type="entry name" value="TRANSCRIPTIONAL REGULATORY PROTEIN"/>
    <property type="match status" value="1"/>
</dbReference>
<keyword evidence="6" id="KW-0238">DNA-binding</keyword>
<keyword evidence="5" id="KW-0805">Transcription regulation</keyword>
<feature type="modified residue" description="4-aspartylphosphate" evidence="8">
    <location>
        <position position="59"/>
    </location>
</feature>
<dbReference type="Gene3D" id="3.40.50.300">
    <property type="entry name" value="P-loop containing nucleotide triphosphate hydrolases"/>
    <property type="match status" value="1"/>
</dbReference>
<dbReference type="Proteomes" id="UP000031197">
    <property type="component" value="Unassembled WGS sequence"/>
</dbReference>
<keyword evidence="12" id="KW-1185">Reference proteome</keyword>
<evidence type="ECO:0000259" key="9">
    <source>
        <dbReference type="PROSITE" id="PS50045"/>
    </source>
</evidence>
<evidence type="ECO:0000259" key="10">
    <source>
        <dbReference type="PROSITE" id="PS50110"/>
    </source>
</evidence>
<dbReference type="InterPro" id="IPR003593">
    <property type="entry name" value="AAA+_ATPase"/>
</dbReference>
<dbReference type="Gene3D" id="1.10.8.60">
    <property type="match status" value="1"/>
</dbReference>
<keyword evidence="1 8" id="KW-0597">Phosphoprotein</keyword>
<evidence type="ECO:0000256" key="6">
    <source>
        <dbReference type="ARBA" id="ARBA00023125"/>
    </source>
</evidence>
<evidence type="ECO:0000256" key="7">
    <source>
        <dbReference type="ARBA" id="ARBA00023163"/>
    </source>
</evidence>
<dbReference type="EMBL" id="JWLW01000004">
    <property type="protein sequence ID" value="KHT56750.1"/>
    <property type="molecule type" value="Genomic_DNA"/>
</dbReference>
<proteinExistence type="predicted"/>
<dbReference type="GeneID" id="56266430"/>